<dbReference type="EMBL" id="CM037156">
    <property type="protein sequence ID" value="KAH7838549.1"/>
    <property type="molecule type" value="Genomic_DNA"/>
</dbReference>
<gene>
    <name evidence="1" type="ORF">Vadar_027982</name>
</gene>
<comment type="caution">
    <text evidence="1">The sequence shown here is derived from an EMBL/GenBank/DDBJ whole genome shotgun (WGS) entry which is preliminary data.</text>
</comment>
<protein>
    <submittedName>
        <fullName evidence="1">Uncharacterized protein</fullName>
    </submittedName>
</protein>
<proteinExistence type="predicted"/>
<evidence type="ECO:0000313" key="2">
    <source>
        <dbReference type="Proteomes" id="UP000828048"/>
    </source>
</evidence>
<reference evidence="1 2" key="1">
    <citation type="journal article" date="2021" name="Hortic Res">
        <title>High-quality reference genome and annotation aids understanding of berry development for evergreen blueberry (Vaccinium darrowii).</title>
        <authorList>
            <person name="Yu J."/>
            <person name="Hulse-Kemp A.M."/>
            <person name="Babiker E."/>
            <person name="Staton M."/>
        </authorList>
    </citation>
    <scope>NUCLEOTIDE SEQUENCE [LARGE SCALE GENOMIC DNA]</scope>
    <source>
        <strain evidence="2">cv. NJ 8807/NJ 8810</strain>
        <tissue evidence="1">Young leaf</tissue>
    </source>
</reference>
<accession>A0ACB7XCY1</accession>
<name>A0ACB7XCY1_9ERIC</name>
<keyword evidence="2" id="KW-1185">Reference proteome</keyword>
<evidence type="ECO:0000313" key="1">
    <source>
        <dbReference type="EMBL" id="KAH7838549.1"/>
    </source>
</evidence>
<dbReference type="Proteomes" id="UP000828048">
    <property type="component" value="Chromosome 6"/>
</dbReference>
<sequence>MKQSMEKQSMEIEINGSSSPISCEVLDSARDDSRSRRKLEFEDDDDFLNMDVPVEDEGEQNGHNSVHAIGDINLVHSKISNEAIPKLDMKFMTEEAAYQFYNAYAYKVGFSVRRSKEHKDKSGREAATWQQIKLGTATRDSNSGQQIRSP</sequence>
<organism evidence="1 2">
    <name type="scientific">Vaccinium darrowii</name>
    <dbReference type="NCBI Taxonomy" id="229202"/>
    <lineage>
        <taxon>Eukaryota</taxon>
        <taxon>Viridiplantae</taxon>
        <taxon>Streptophyta</taxon>
        <taxon>Embryophyta</taxon>
        <taxon>Tracheophyta</taxon>
        <taxon>Spermatophyta</taxon>
        <taxon>Magnoliopsida</taxon>
        <taxon>eudicotyledons</taxon>
        <taxon>Gunneridae</taxon>
        <taxon>Pentapetalae</taxon>
        <taxon>asterids</taxon>
        <taxon>Ericales</taxon>
        <taxon>Ericaceae</taxon>
        <taxon>Vaccinioideae</taxon>
        <taxon>Vaccinieae</taxon>
        <taxon>Vaccinium</taxon>
    </lineage>
</organism>